<gene>
    <name evidence="2" type="ORF">AB675_3724</name>
</gene>
<dbReference type="PANTHER" id="PTHR24148:SF73">
    <property type="entry name" value="HET DOMAIN PROTEIN (AFU_ORTHOLOGUE AFUA_8G01020)"/>
    <property type="match status" value="1"/>
</dbReference>
<keyword evidence="3" id="KW-1185">Reference proteome</keyword>
<sequence>MAALYEYDPLPSTGVHFRLLEYEANQYTELMTFRLAVKELPLDNRTSLDYTALSYTWAEDEPSHKIIVNDSLFSISQNLYGFLLEWRSSRDGPALLWIDAVCINQEDLEERASQVRYMQQLFRGARNVIAWLGLAHRQAT</sequence>
<dbReference type="AlphaFoldDB" id="A0A0N1H4S8"/>
<evidence type="ECO:0000313" key="3">
    <source>
        <dbReference type="Proteomes" id="UP000038010"/>
    </source>
</evidence>
<dbReference type="EMBL" id="LFJN01000026">
    <property type="protein sequence ID" value="KPI37153.1"/>
    <property type="molecule type" value="Genomic_DNA"/>
</dbReference>
<dbReference type="InterPro" id="IPR052895">
    <property type="entry name" value="HetReg/Transcr_Mod"/>
</dbReference>
<evidence type="ECO:0000313" key="2">
    <source>
        <dbReference type="EMBL" id="KPI37153.1"/>
    </source>
</evidence>
<dbReference type="PANTHER" id="PTHR24148">
    <property type="entry name" value="ANKYRIN REPEAT DOMAIN-CONTAINING PROTEIN 39 HOMOLOG-RELATED"/>
    <property type="match status" value="1"/>
</dbReference>
<dbReference type="Proteomes" id="UP000038010">
    <property type="component" value="Unassembled WGS sequence"/>
</dbReference>
<feature type="domain" description="Heterokaryon incompatibility" evidence="1">
    <location>
        <begin position="50"/>
        <end position="136"/>
    </location>
</feature>
<accession>A0A0N1H4S8</accession>
<protein>
    <recommendedName>
        <fullName evidence="1">Heterokaryon incompatibility domain-containing protein</fullName>
    </recommendedName>
</protein>
<dbReference type="RefSeq" id="XP_017997116.1">
    <property type="nucleotide sequence ID" value="XM_018143801.1"/>
</dbReference>
<dbReference type="InterPro" id="IPR010730">
    <property type="entry name" value="HET"/>
</dbReference>
<dbReference type="Pfam" id="PF06985">
    <property type="entry name" value="HET"/>
    <property type="match status" value="1"/>
</dbReference>
<proteinExistence type="predicted"/>
<dbReference type="GeneID" id="28735681"/>
<organism evidence="2 3">
    <name type="scientific">Cyphellophora attinorum</name>
    <dbReference type="NCBI Taxonomy" id="1664694"/>
    <lineage>
        <taxon>Eukaryota</taxon>
        <taxon>Fungi</taxon>
        <taxon>Dikarya</taxon>
        <taxon>Ascomycota</taxon>
        <taxon>Pezizomycotina</taxon>
        <taxon>Eurotiomycetes</taxon>
        <taxon>Chaetothyriomycetidae</taxon>
        <taxon>Chaetothyriales</taxon>
        <taxon>Cyphellophoraceae</taxon>
        <taxon>Cyphellophora</taxon>
    </lineage>
</organism>
<reference evidence="2 3" key="1">
    <citation type="submission" date="2015-06" db="EMBL/GenBank/DDBJ databases">
        <title>Draft genome of the ant-associated black yeast Phialophora attae CBS 131958.</title>
        <authorList>
            <person name="Moreno L.F."/>
            <person name="Stielow B.J."/>
            <person name="de Hoog S."/>
            <person name="Vicente V.A."/>
            <person name="Weiss V.A."/>
            <person name="de Vries M."/>
            <person name="Cruz L.M."/>
            <person name="Souza E.M."/>
        </authorList>
    </citation>
    <scope>NUCLEOTIDE SEQUENCE [LARGE SCALE GENOMIC DNA]</scope>
    <source>
        <strain evidence="2 3">CBS 131958</strain>
    </source>
</reference>
<comment type="caution">
    <text evidence="2">The sequence shown here is derived from an EMBL/GenBank/DDBJ whole genome shotgun (WGS) entry which is preliminary data.</text>
</comment>
<dbReference type="VEuPathDB" id="FungiDB:AB675_3724"/>
<evidence type="ECO:0000259" key="1">
    <source>
        <dbReference type="Pfam" id="PF06985"/>
    </source>
</evidence>
<name>A0A0N1H4S8_9EURO</name>
<dbReference type="OrthoDB" id="4161644at2759"/>